<evidence type="ECO:0000313" key="3">
    <source>
        <dbReference type="Proteomes" id="UP001470230"/>
    </source>
</evidence>
<keyword evidence="3" id="KW-1185">Reference proteome</keyword>
<sequence>MHMFFLISLVVSKNYCVGNGRDPCYEICKDFNVTFDYIYPEIPRNYLFEDDSNEIHKIYIAKNTSYYESNHTIIFCDPSIYLEYRHFESLTITKDNIIIDSETKLRNYPMIFYPGSTNTIDINVQADGNSSVIPFILNADDATRTLNVYFYYDYTPENLISISDSSNMIIINHMNDKVAKLFANSDKLSVLDLTYYCISDKETKCEGFDNYSLQYINSTEEITDYPLVLIVDSSIPQILINIKSFTHVIGLPGSDITFYNDFNNLFINSDSIEATNFYFEGQGNLTIAFLSNFSIILTTQTNNFNLTFKNTEFHQLDKSHIYSFNEDIDFEFENKIRISDYSLFKGPNRLSGLFEKGKYLSEDEFVFYNVTVENLKEYDYKYVTYYFKEGDHEIPKTWKNRCRFQGINPNKTNFIFSDVYSYNGQLIDGFIDVNIFPSSQYNMITIKPAKIFQLDSFKDIVYNYEYAEKYTILVDHDFIMNGTIKSKAFDMDEMSHDQCKIVGEGTISFLDERFMNYTRELCTIDDTVHLKLLDTKLPNYYVCVGQENAEKCKAEIALSDSIRDSQCFWIRNLATRSCIYNYQELFITDKRDVLYGHLFPRSVLTANACVTVEFYRLDSFYMYKDGFNEAVIAQNRSAKLIILFYPEYSSYKGYVHKDVLKILCHGLPTEIIMLFYLNYESIQLNIMWIENYTQNTIHFGGKARIYIRKHIESMIDVFERPDSVVFSINYDHNYYYIFVSDKPIQYWAYYNYVLCKNSEELMEYDRLGNAVVIYIYKNISLFFDSYKYRCKTFKVKMFDYIGTQNTNIVLPSDSTMFFTWNGFDISTDKNNYYQFFNFIGNNFIINIKERINLRFVNQLLDDLSIEFNTSHDSIEIFPSRSMTSLIGQKIIKIDDNISIFSPAPLYIDGLFGSHPVNYSKDWIYYHFSEEGKALYGSHPSIPFDSLGNDENLPEKFVLAVGNGDNLTIPTNLKKSHDIFIYQISYFRINEPLNLTYYNDGIVFNEKVKIICGNLDVIAKPAFEINSEIDCYSKLLNTFYFAMLNLTLNPHTNVSIGHIKRKYYQLNNEVKIFYLTSRVINNLTFYVDTDYELGCLYYMKDVINLTYKYHVAYDYICYYRYSYGIESKCPGYVLHSSDITSLLTSIVEYPKLDVLVAQDMILPYPTGNHFVLMPYCESIMFDLPSAPYLMTISNEKTVNFNYSDSTYIEILNKSIINLRLMDDFKLLVDSNSDSTFTFTLESDAFISAELNDKKANFSISVVNNSYHLYTDDLNQFGNIKIDSLELYYRICACDSNKSSYCNFPKSDTFENIFNENYYFNVAEIVLTSNSKDIKLPSILYPTFVNILTISMAKLTLSPVSDLEVNNESVIVNEFWNFRGDLKVLTLKLDIVSSLSVDEQISVPITFQMTGEQSYIDLRDFDEQVSPKITILKHVNDNSSNINNLITVFGKNESYYNFINNIVNHDGISILLNGSSKYLCICKDDKSCNECKEGVDGLIDDILAKMSKSEFFQIMKFHQKFSQMIMMSTSTMVVI</sequence>
<proteinExistence type="predicted"/>
<accession>A0ABR2H9R7</accession>
<organism evidence="2 3">
    <name type="scientific">Tritrichomonas musculus</name>
    <dbReference type="NCBI Taxonomy" id="1915356"/>
    <lineage>
        <taxon>Eukaryota</taxon>
        <taxon>Metamonada</taxon>
        <taxon>Parabasalia</taxon>
        <taxon>Tritrichomonadida</taxon>
        <taxon>Tritrichomonadidae</taxon>
        <taxon>Tritrichomonas</taxon>
    </lineage>
</organism>
<dbReference type="Proteomes" id="UP001470230">
    <property type="component" value="Unassembled WGS sequence"/>
</dbReference>
<evidence type="ECO:0000313" key="2">
    <source>
        <dbReference type="EMBL" id="KAK8842955.1"/>
    </source>
</evidence>
<protein>
    <submittedName>
        <fullName evidence="2">Uncharacterized protein</fullName>
    </submittedName>
</protein>
<gene>
    <name evidence="2" type="ORF">M9Y10_025821</name>
</gene>
<feature type="signal peptide" evidence="1">
    <location>
        <begin position="1"/>
        <end position="20"/>
    </location>
</feature>
<evidence type="ECO:0000256" key="1">
    <source>
        <dbReference type="SAM" id="SignalP"/>
    </source>
</evidence>
<comment type="caution">
    <text evidence="2">The sequence shown here is derived from an EMBL/GenBank/DDBJ whole genome shotgun (WGS) entry which is preliminary data.</text>
</comment>
<reference evidence="2 3" key="1">
    <citation type="submission" date="2024-04" db="EMBL/GenBank/DDBJ databases">
        <title>Tritrichomonas musculus Genome.</title>
        <authorList>
            <person name="Alves-Ferreira E."/>
            <person name="Grigg M."/>
            <person name="Lorenzi H."/>
            <person name="Galac M."/>
        </authorList>
    </citation>
    <scope>NUCLEOTIDE SEQUENCE [LARGE SCALE GENOMIC DNA]</scope>
    <source>
        <strain evidence="2 3">EAF2021</strain>
    </source>
</reference>
<dbReference type="EMBL" id="JAPFFF010000037">
    <property type="protein sequence ID" value="KAK8842955.1"/>
    <property type="molecule type" value="Genomic_DNA"/>
</dbReference>
<feature type="chain" id="PRO_5046145007" evidence="1">
    <location>
        <begin position="21"/>
        <end position="1533"/>
    </location>
</feature>
<name>A0ABR2H9R7_9EUKA</name>
<keyword evidence="1" id="KW-0732">Signal</keyword>